<sequence>SRVSPINTSTSFSDAATEAIHKPRSFTELLENPDLQFHGVQSSAQGHSDLYVICQLVADSKPLTIPFRTSSKAF</sequence>
<dbReference type="PROSITE" id="PS51547">
    <property type="entry name" value="C2_PI3K"/>
    <property type="match status" value="1"/>
</dbReference>
<feature type="non-terminal residue" evidence="3">
    <location>
        <position position="1"/>
    </location>
</feature>
<evidence type="ECO:0000259" key="2">
    <source>
        <dbReference type="PROSITE" id="PS51547"/>
    </source>
</evidence>
<protein>
    <recommendedName>
        <fullName evidence="2">C2 PI3K-type domain-containing protein</fullName>
    </recommendedName>
</protein>
<evidence type="ECO:0000313" key="3">
    <source>
        <dbReference type="EMBL" id="KAE9398434.1"/>
    </source>
</evidence>
<gene>
    <name evidence="3" type="ORF">BT96DRAFT_776778</name>
</gene>
<evidence type="ECO:0000256" key="1">
    <source>
        <dbReference type="PROSITE-ProRule" id="PRU00880"/>
    </source>
</evidence>
<feature type="domain" description="C2 PI3K-type" evidence="2">
    <location>
        <begin position="26"/>
        <end position="74"/>
    </location>
</feature>
<comment type="similarity">
    <text evidence="1">Belongs to the PI3/PI4-kinase family.</text>
</comment>
<feature type="non-terminal residue" evidence="3">
    <location>
        <position position="74"/>
    </location>
</feature>
<dbReference type="Proteomes" id="UP000799118">
    <property type="component" value="Unassembled WGS sequence"/>
</dbReference>
<dbReference type="EMBL" id="ML769483">
    <property type="protein sequence ID" value="KAE9398434.1"/>
    <property type="molecule type" value="Genomic_DNA"/>
</dbReference>
<dbReference type="InterPro" id="IPR002420">
    <property type="entry name" value="PI3K-type_C2_dom"/>
</dbReference>
<keyword evidence="4" id="KW-1185">Reference proteome</keyword>
<dbReference type="OrthoDB" id="67688at2759"/>
<evidence type="ECO:0000313" key="4">
    <source>
        <dbReference type="Proteomes" id="UP000799118"/>
    </source>
</evidence>
<reference evidence="3" key="1">
    <citation type="journal article" date="2019" name="Environ. Microbiol.">
        <title>Fungal ecological strategies reflected in gene transcription - a case study of two litter decomposers.</title>
        <authorList>
            <person name="Barbi F."/>
            <person name="Kohler A."/>
            <person name="Barry K."/>
            <person name="Baskaran P."/>
            <person name="Daum C."/>
            <person name="Fauchery L."/>
            <person name="Ihrmark K."/>
            <person name="Kuo A."/>
            <person name="LaButti K."/>
            <person name="Lipzen A."/>
            <person name="Morin E."/>
            <person name="Grigoriev I.V."/>
            <person name="Henrissat B."/>
            <person name="Lindahl B."/>
            <person name="Martin F."/>
        </authorList>
    </citation>
    <scope>NUCLEOTIDE SEQUENCE</scope>
    <source>
        <strain evidence="3">JB14</strain>
    </source>
</reference>
<organism evidence="3 4">
    <name type="scientific">Gymnopus androsaceus JB14</name>
    <dbReference type="NCBI Taxonomy" id="1447944"/>
    <lineage>
        <taxon>Eukaryota</taxon>
        <taxon>Fungi</taxon>
        <taxon>Dikarya</taxon>
        <taxon>Basidiomycota</taxon>
        <taxon>Agaricomycotina</taxon>
        <taxon>Agaricomycetes</taxon>
        <taxon>Agaricomycetidae</taxon>
        <taxon>Agaricales</taxon>
        <taxon>Marasmiineae</taxon>
        <taxon>Omphalotaceae</taxon>
        <taxon>Gymnopus</taxon>
    </lineage>
</organism>
<name>A0A6A4HMY9_9AGAR</name>
<dbReference type="AlphaFoldDB" id="A0A6A4HMY9"/>
<proteinExistence type="inferred from homology"/>
<accession>A0A6A4HMY9</accession>